<evidence type="ECO:0000313" key="3">
    <source>
        <dbReference type="Proteomes" id="UP000015104"/>
    </source>
</evidence>
<feature type="transmembrane region" description="Helical" evidence="1">
    <location>
        <begin position="737"/>
        <end position="759"/>
    </location>
</feature>
<dbReference type="eggNOG" id="ENOG502S04E">
    <property type="taxonomic scope" value="Eukaryota"/>
</dbReference>
<feature type="transmembrane region" description="Helical" evidence="1">
    <location>
        <begin position="911"/>
        <end position="933"/>
    </location>
</feature>
<protein>
    <recommendedName>
        <fullName evidence="4">Apple domain-containing protein</fullName>
    </recommendedName>
</protein>
<evidence type="ECO:0000256" key="1">
    <source>
        <dbReference type="SAM" id="Phobius"/>
    </source>
</evidence>
<dbReference type="STRING" id="32264.T1KP35"/>
<dbReference type="EMBL" id="CAEY01000286">
    <property type="status" value="NOT_ANNOTATED_CDS"/>
    <property type="molecule type" value="Genomic_DNA"/>
</dbReference>
<reference evidence="3" key="1">
    <citation type="submission" date="2011-08" db="EMBL/GenBank/DDBJ databases">
        <authorList>
            <person name="Rombauts S."/>
        </authorList>
    </citation>
    <scope>NUCLEOTIDE SEQUENCE</scope>
    <source>
        <strain evidence="3">London</strain>
    </source>
</reference>
<evidence type="ECO:0008006" key="4">
    <source>
        <dbReference type="Google" id="ProtNLM"/>
    </source>
</evidence>
<keyword evidence="1" id="KW-0812">Transmembrane</keyword>
<dbReference type="SUPFAM" id="SSF57414">
    <property type="entry name" value="Hairpin loop containing domain-like"/>
    <property type="match status" value="1"/>
</dbReference>
<keyword evidence="1" id="KW-0472">Membrane</keyword>
<dbReference type="HOGENOM" id="CLU_308235_0_0_1"/>
<dbReference type="AlphaFoldDB" id="T1KP35"/>
<reference evidence="2" key="2">
    <citation type="submission" date="2015-06" db="UniProtKB">
        <authorList>
            <consortium name="EnsemblMetazoa"/>
        </authorList>
    </citation>
    <scope>IDENTIFICATION</scope>
</reference>
<accession>T1KP35</accession>
<evidence type="ECO:0000313" key="2">
    <source>
        <dbReference type="EnsemblMetazoa" id="tetur16g03280.1"/>
    </source>
</evidence>
<dbReference type="EnsemblMetazoa" id="tetur16g03280.1">
    <property type="protein sequence ID" value="tetur16g03280.1"/>
    <property type="gene ID" value="tetur16g03280"/>
</dbReference>
<dbReference type="Proteomes" id="UP000015104">
    <property type="component" value="Unassembled WGS sequence"/>
</dbReference>
<keyword evidence="3" id="KW-1185">Reference proteome</keyword>
<proteinExistence type="predicted"/>
<organism evidence="2 3">
    <name type="scientific">Tetranychus urticae</name>
    <name type="common">Two-spotted spider mite</name>
    <dbReference type="NCBI Taxonomy" id="32264"/>
    <lineage>
        <taxon>Eukaryota</taxon>
        <taxon>Metazoa</taxon>
        <taxon>Ecdysozoa</taxon>
        <taxon>Arthropoda</taxon>
        <taxon>Chelicerata</taxon>
        <taxon>Arachnida</taxon>
        <taxon>Acari</taxon>
        <taxon>Acariformes</taxon>
        <taxon>Trombidiformes</taxon>
        <taxon>Prostigmata</taxon>
        <taxon>Eleutherengona</taxon>
        <taxon>Raphignathae</taxon>
        <taxon>Tetranychoidea</taxon>
        <taxon>Tetranychidae</taxon>
        <taxon>Tetranychus</taxon>
    </lineage>
</organism>
<sequence>MHLRMKLIASRHDQISYDDKIFCGINCFALFNNLGNPINAFTLLPLPGIGCPLLLSTKGPSIPELKADYVHYTMYEYIKGSTITRTFSEIHASEAHKLLRIKSTLLVVTTEAIYDYKIQVSYLFEEGGSCSMFPTGKNSPGINSNGYFYLDNFLLVDDISFHFRYLGRLNLEHRSGFPVYAWESIRFDVNINGEKVDKAVITQYFTESHGSEIFPGYTLVSTKIAIYKLQTSKKTSTGTLIGEITRDYINFEKVGLEEELHDEFTLKDCKDLSSDKTLTLAFQFECKGDSCTELMESRVYYLKQSFMHYIIFTKFISILRIDNVQYNINGVHLEIEVTFLDKPNFQSVLDSKNISVSADTFKKMQKIKADTENECLDKLSKYQEKISVVIYRPSDSSCGYLKDFDDLKEDTKAGEPCSIYHFPLNNLQRIDQETPLDQLHNKFMKDLGWGLDYSSSQSIKMVDIIDRTENKITLVDDFQSKIRSAAKLNGKDQVTVTVPDVKTLADCYRTCHNSEQLICNTFSFCSNGDCRVSSLLTEDSFNESHVEQDKSCSIYALNVINDYLEVPHRKFKTQTSIAVDKSIYSCAESCHASPDCFSFQWCDYQCSFGSFYTDAATEYDGECSVFFPKVSEKYQKTGNKIVSDVLYTEMNLNFEQCASLCHGWSDGDTGCKSFNYCPKSKTESSCSLTQFSVKSSNTNTTEGGVCSNYELKVESNGKKIKESSSTEATKGTSGSGAFGIIMLFLFVGALLGFAAPFGYTKVKQMLDGFHNINRHRNALVFANEKDENVVAAFIMVPLMFLPSAAFCCSEGNDHDTVTIFSKVSEKYQKTSNKIVSDVLYTEMNLNFEQCASLCHGWSDGVTGCKSFNYCPKSKTESSCSCAQFSVKNLNTQTSEGGESNSTAQGTSGSGAFGIIMLFLFVGALFGSVAPIGYAKVKQMFNASEALDAQAGNINGTAF</sequence>
<dbReference type="Gene3D" id="3.50.4.10">
    <property type="entry name" value="Hepatocyte Growth Factor"/>
    <property type="match status" value="1"/>
</dbReference>
<keyword evidence="1" id="KW-1133">Transmembrane helix</keyword>
<name>T1KP35_TETUR</name>